<keyword evidence="3" id="KW-0808">Transferase</keyword>
<dbReference type="EMBL" id="MDKC01000023">
    <property type="protein sequence ID" value="ODG91444.1"/>
    <property type="molecule type" value="Genomic_DNA"/>
</dbReference>
<evidence type="ECO:0000256" key="5">
    <source>
        <dbReference type="ARBA" id="ARBA00023012"/>
    </source>
</evidence>
<protein>
    <recommendedName>
        <fullName evidence="2">histidine kinase</fullName>
        <ecNumber evidence="2">2.7.13.3</ecNumber>
    </recommendedName>
</protein>
<dbReference type="InterPro" id="IPR050482">
    <property type="entry name" value="Sensor_HK_TwoCompSys"/>
</dbReference>
<keyword evidence="4" id="KW-0418">Kinase</keyword>
<dbReference type="Pfam" id="PF02518">
    <property type="entry name" value="HATPase_c"/>
    <property type="match status" value="1"/>
</dbReference>
<name>A0ABX2ZQ23_9BACI</name>
<keyword evidence="5" id="KW-0902">Two-component regulatory system</keyword>
<reference evidence="7 8" key="1">
    <citation type="submission" date="2016-07" db="EMBL/GenBank/DDBJ databases">
        <authorList>
            <person name="Townsley L."/>
            <person name="Shank E.A."/>
        </authorList>
    </citation>
    <scope>NUCLEOTIDE SEQUENCE [LARGE SCALE GENOMIC DNA]</scope>
    <source>
        <strain evidence="7 8">CH01</strain>
    </source>
</reference>
<dbReference type="InterPro" id="IPR003594">
    <property type="entry name" value="HATPase_dom"/>
</dbReference>
<evidence type="ECO:0000256" key="4">
    <source>
        <dbReference type="ARBA" id="ARBA00022777"/>
    </source>
</evidence>
<evidence type="ECO:0000313" key="7">
    <source>
        <dbReference type="EMBL" id="ODG91444.1"/>
    </source>
</evidence>
<dbReference type="PANTHER" id="PTHR24421:SF10">
    <property type="entry name" value="NITRATE_NITRITE SENSOR PROTEIN NARQ"/>
    <property type="match status" value="1"/>
</dbReference>
<comment type="caution">
    <text evidence="7">The sequence shown here is derived from an EMBL/GenBank/DDBJ whole genome shotgun (WGS) entry which is preliminary data.</text>
</comment>
<sequence>MELFYQRFHDKNDTFYKILFRILQESITNVIRHSQATKLDVVLKKEADVINMTIRDNGDLENVQKISQGFGLKSMRERLEKMNGSLSYSVIFPHGFEIVAKIPL</sequence>
<proteinExistence type="predicted"/>
<dbReference type="PANTHER" id="PTHR24421">
    <property type="entry name" value="NITRATE/NITRITE SENSOR PROTEIN NARX-RELATED"/>
    <property type="match status" value="1"/>
</dbReference>
<dbReference type="SUPFAM" id="SSF55874">
    <property type="entry name" value="ATPase domain of HSP90 chaperone/DNA topoisomerase II/histidine kinase"/>
    <property type="match status" value="1"/>
</dbReference>
<dbReference type="EC" id="2.7.13.3" evidence="2"/>
<dbReference type="Gene3D" id="3.30.565.10">
    <property type="entry name" value="Histidine kinase-like ATPase, C-terminal domain"/>
    <property type="match status" value="1"/>
</dbReference>
<evidence type="ECO:0000256" key="2">
    <source>
        <dbReference type="ARBA" id="ARBA00012438"/>
    </source>
</evidence>
<evidence type="ECO:0000259" key="6">
    <source>
        <dbReference type="Pfam" id="PF02518"/>
    </source>
</evidence>
<gene>
    <name evidence="7" type="ORF">BED47_07240</name>
</gene>
<comment type="catalytic activity">
    <reaction evidence="1">
        <text>ATP + protein L-histidine = ADP + protein N-phospho-L-histidine.</text>
        <dbReference type="EC" id="2.7.13.3"/>
    </reaction>
</comment>
<evidence type="ECO:0000256" key="3">
    <source>
        <dbReference type="ARBA" id="ARBA00022679"/>
    </source>
</evidence>
<organism evidence="7 8">
    <name type="scientific">Gottfriedia luciferensis</name>
    <dbReference type="NCBI Taxonomy" id="178774"/>
    <lineage>
        <taxon>Bacteria</taxon>
        <taxon>Bacillati</taxon>
        <taxon>Bacillota</taxon>
        <taxon>Bacilli</taxon>
        <taxon>Bacillales</taxon>
        <taxon>Bacillaceae</taxon>
        <taxon>Gottfriedia</taxon>
    </lineage>
</organism>
<dbReference type="CDD" id="cd16917">
    <property type="entry name" value="HATPase_UhpB-NarQ-NarX-like"/>
    <property type="match status" value="1"/>
</dbReference>
<accession>A0ABX2ZQ23</accession>
<dbReference type="InterPro" id="IPR036890">
    <property type="entry name" value="HATPase_C_sf"/>
</dbReference>
<evidence type="ECO:0000256" key="1">
    <source>
        <dbReference type="ARBA" id="ARBA00000085"/>
    </source>
</evidence>
<dbReference type="Proteomes" id="UP000094580">
    <property type="component" value="Unassembled WGS sequence"/>
</dbReference>
<dbReference type="RefSeq" id="WP_069034206.1">
    <property type="nucleotide sequence ID" value="NZ_MDKC01000023.1"/>
</dbReference>
<feature type="domain" description="Histidine kinase/HSP90-like ATPase" evidence="6">
    <location>
        <begin position="19"/>
        <end position="104"/>
    </location>
</feature>
<evidence type="ECO:0000313" key="8">
    <source>
        <dbReference type="Proteomes" id="UP000094580"/>
    </source>
</evidence>
<keyword evidence="8" id="KW-1185">Reference proteome</keyword>